<dbReference type="InterPro" id="IPR036291">
    <property type="entry name" value="NAD(P)-bd_dom_sf"/>
</dbReference>
<evidence type="ECO:0000259" key="4">
    <source>
        <dbReference type="SMART" id="SM00829"/>
    </source>
</evidence>
<evidence type="ECO:0000313" key="6">
    <source>
        <dbReference type="Proteomes" id="UP000315369"/>
    </source>
</evidence>
<dbReference type="SMART" id="SM00829">
    <property type="entry name" value="PKS_ER"/>
    <property type="match status" value="1"/>
</dbReference>
<dbReference type="InterPro" id="IPR011032">
    <property type="entry name" value="GroES-like_sf"/>
</dbReference>
<feature type="domain" description="Enoyl reductase (ER)" evidence="4">
    <location>
        <begin position="10"/>
        <end position="326"/>
    </location>
</feature>
<dbReference type="AlphaFoldDB" id="A0A540WUH8"/>
<dbReference type="Pfam" id="PF00107">
    <property type="entry name" value="ADH_zinc_N"/>
    <property type="match status" value="1"/>
</dbReference>
<accession>A0A540WUH8</accession>
<protein>
    <submittedName>
        <fullName evidence="5">NAD(P)H-quinone oxidoreductase</fullName>
    </submittedName>
</protein>
<evidence type="ECO:0000256" key="1">
    <source>
        <dbReference type="ARBA" id="ARBA00022857"/>
    </source>
</evidence>
<dbReference type="InterPro" id="IPR013154">
    <property type="entry name" value="ADH-like_N"/>
</dbReference>
<dbReference type="SUPFAM" id="SSF51735">
    <property type="entry name" value="NAD(P)-binding Rossmann-fold domains"/>
    <property type="match status" value="1"/>
</dbReference>
<dbReference type="EMBL" id="VIFM01000129">
    <property type="protein sequence ID" value="TQF12668.1"/>
    <property type="molecule type" value="Genomic_DNA"/>
</dbReference>
<dbReference type="InterPro" id="IPR014189">
    <property type="entry name" value="Quinone_OxRdtase_PIG3"/>
</dbReference>
<gene>
    <name evidence="5" type="ORF">FJV41_27785</name>
</gene>
<evidence type="ECO:0000256" key="2">
    <source>
        <dbReference type="ARBA" id="ARBA00023002"/>
    </source>
</evidence>
<keyword evidence="1" id="KW-0521">NADP</keyword>
<dbReference type="GO" id="GO:0070402">
    <property type="term" value="F:NADPH binding"/>
    <property type="evidence" value="ECO:0007669"/>
    <property type="project" value="TreeGrafter"/>
</dbReference>
<dbReference type="Pfam" id="PF08240">
    <property type="entry name" value="ADH_N"/>
    <property type="match status" value="1"/>
</dbReference>
<keyword evidence="2" id="KW-0560">Oxidoreductase</keyword>
<name>A0A540WUH8_9BACT</name>
<dbReference type="PANTHER" id="PTHR48106:SF8">
    <property type="entry name" value="OS02G0805600 PROTEIN"/>
    <property type="match status" value="1"/>
</dbReference>
<dbReference type="RefSeq" id="WP_141645593.1">
    <property type="nucleotide sequence ID" value="NZ_VIFM01000129.1"/>
</dbReference>
<dbReference type="InterPro" id="IPR013149">
    <property type="entry name" value="ADH-like_C"/>
</dbReference>
<dbReference type="CDD" id="cd05276">
    <property type="entry name" value="p53_inducible_oxidoreductase"/>
    <property type="match status" value="1"/>
</dbReference>
<proteinExistence type="predicted"/>
<dbReference type="NCBIfam" id="TIGR02824">
    <property type="entry name" value="quinone_pig3"/>
    <property type="match status" value="1"/>
</dbReference>
<keyword evidence="6" id="KW-1185">Reference proteome</keyword>
<dbReference type="GO" id="GO:0016651">
    <property type="term" value="F:oxidoreductase activity, acting on NAD(P)H"/>
    <property type="evidence" value="ECO:0007669"/>
    <property type="project" value="TreeGrafter"/>
</dbReference>
<evidence type="ECO:0000313" key="5">
    <source>
        <dbReference type="EMBL" id="TQF12668.1"/>
    </source>
</evidence>
<dbReference type="InterPro" id="IPR020843">
    <property type="entry name" value="ER"/>
</dbReference>
<dbReference type="OrthoDB" id="9780520at2"/>
<feature type="region of interest" description="Disordered" evidence="3">
    <location>
        <begin position="1"/>
        <end position="28"/>
    </location>
</feature>
<evidence type="ECO:0000256" key="3">
    <source>
        <dbReference type="SAM" id="MobiDB-lite"/>
    </source>
</evidence>
<organism evidence="5 6">
    <name type="scientific">Myxococcus llanfairpwllgwyngyllgogerychwyrndrobwllllantysiliogogogochensis</name>
    <dbReference type="NCBI Taxonomy" id="2590453"/>
    <lineage>
        <taxon>Bacteria</taxon>
        <taxon>Pseudomonadati</taxon>
        <taxon>Myxococcota</taxon>
        <taxon>Myxococcia</taxon>
        <taxon>Myxococcales</taxon>
        <taxon>Cystobacterineae</taxon>
        <taxon>Myxococcaceae</taxon>
        <taxon>Myxococcus</taxon>
    </lineage>
</organism>
<dbReference type="PANTHER" id="PTHR48106">
    <property type="entry name" value="QUINONE OXIDOREDUCTASE PIG3-RELATED"/>
    <property type="match status" value="1"/>
</dbReference>
<sequence length="329" mass="35036">MKVMRITEPGGPEVLAEEERPEPTPGPGELRVRVRATALNRADLIQIRGHYPAPPDVPPDVPGLEYAGEVEAVGPRTRRFKVGDRVMGLVGGGAWAQQLLTHEREALPMPEGMDFTDAAALPEAYLTAYDALVLQGGLKPGETVVVHAVASGVGSAAALLCQAMGARVVGTGRNAAKLARASEWGVARTVLCESSPPSFADAVREETGGRGADLCLDLVGGDYVPESLQALAPRGRMMLVGLVAGMHTDLNLGLLLTKRLTMTGTVLRSRPVEEKMALTQSAERHLLPLFRSGALRAVVDAVLPKAELRQGLERMARNDSVGKLVVRWE</sequence>
<dbReference type="SUPFAM" id="SSF50129">
    <property type="entry name" value="GroES-like"/>
    <property type="match status" value="1"/>
</dbReference>
<comment type="caution">
    <text evidence="5">The sequence shown here is derived from an EMBL/GenBank/DDBJ whole genome shotgun (WGS) entry which is preliminary data.</text>
</comment>
<dbReference type="Proteomes" id="UP000315369">
    <property type="component" value="Unassembled WGS sequence"/>
</dbReference>
<reference evidence="5 6" key="1">
    <citation type="submission" date="2019-06" db="EMBL/GenBank/DDBJ databases">
        <authorList>
            <person name="Livingstone P."/>
            <person name="Whitworth D."/>
        </authorList>
    </citation>
    <scope>NUCLEOTIDE SEQUENCE [LARGE SCALE GENOMIC DNA]</scope>
    <source>
        <strain evidence="5 6">AM401</strain>
    </source>
</reference>
<dbReference type="Gene3D" id="3.90.180.10">
    <property type="entry name" value="Medium-chain alcohol dehydrogenases, catalytic domain"/>
    <property type="match status" value="1"/>
</dbReference>
<dbReference type="Gene3D" id="3.40.50.720">
    <property type="entry name" value="NAD(P)-binding Rossmann-like Domain"/>
    <property type="match status" value="1"/>
</dbReference>